<organism evidence="4 5">
    <name type="scientific">candidate division CSSED10-310 bacterium</name>
    <dbReference type="NCBI Taxonomy" id="2855610"/>
    <lineage>
        <taxon>Bacteria</taxon>
        <taxon>Bacteria division CSSED10-310</taxon>
    </lineage>
</organism>
<protein>
    <submittedName>
        <fullName evidence="4">Sulfotransferase</fullName>
        <ecNumber evidence="4">2.8.2.-</ecNumber>
    </submittedName>
</protein>
<dbReference type="SUPFAM" id="SSF52540">
    <property type="entry name" value="P-loop containing nucleoside triphosphate hydrolases"/>
    <property type="match status" value="1"/>
</dbReference>
<evidence type="ECO:0000313" key="5">
    <source>
        <dbReference type="Proteomes" id="UP001594351"/>
    </source>
</evidence>
<sequence>MREIKVHFIIIGAMKCATTTLREQLAQQDGIYMLGKPKESHFFSYDIHYAKGISWYKAKFKNAAENDICGEATTSYSKFPQYPDSAARIKQHYPDIKLVYVMRHPVDRLISQYIHEVTQREIPDHMSIDQAIKKYPRLVHYSCYTKQLEVYFAQFEKQSILPVFFERLCADSQKELERICSFLNCPKPAHWDYNIEPQNVSKNLLMKSHFVDFIIDNQTFRSIRQKVVPHVIPKKIRRLFEANIEKPTISKTQMNYLKEVFDQDLKKLGLLLGVELTCDSYRQIVSQTVREWVLS</sequence>
<name>A0ABV6Z521_UNCC1</name>
<dbReference type="GO" id="GO:0016740">
    <property type="term" value="F:transferase activity"/>
    <property type="evidence" value="ECO:0007669"/>
    <property type="project" value="UniProtKB-KW"/>
</dbReference>
<dbReference type="Gene3D" id="3.40.50.300">
    <property type="entry name" value="P-loop containing nucleotide triphosphate hydrolases"/>
    <property type="match status" value="1"/>
</dbReference>
<keyword evidence="2" id="KW-0325">Glycoprotein</keyword>
<comment type="caution">
    <text evidence="4">The sequence shown here is derived from an EMBL/GenBank/DDBJ whole genome shotgun (WGS) entry which is preliminary data.</text>
</comment>
<gene>
    <name evidence="4" type="ORF">ACFL27_25475</name>
</gene>
<dbReference type="EC" id="2.8.2.-" evidence="4"/>
<dbReference type="Proteomes" id="UP001594351">
    <property type="component" value="Unassembled WGS sequence"/>
</dbReference>
<dbReference type="PANTHER" id="PTHR10605">
    <property type="entry name" value="HEPARAN SULFATE SULFOTRANSFERASE"/>
    <property type="match status" value="1"/>
</dbReference>
<dbReference type="InterPro" id="IPR027417">
    <property type="entry name" value="P-loop_NTPase"/>
</dbReference>
<dbReference type="PANTHER" id="PTHR10605:SF56">
    <property type="entry name" value="BIFUNCTIONAL HEPARAN SULFATE N-DEACETYLASE_N-SULFOTRANSFERASE"/>
    <property type="match status" value="1"/>
</dbReference>
<keyword evidence="5" id="KW-1185">Reference proteome</keyword>
<reference evidence="4 5" key="1">
    <citation type="submission" date="2024-09" db="EMBL/GenBank/DDBJ databases">
        <title>Laminarin stimulates single cell rates of sulfate reduction while oxygen inhibits transcriptomic activity in coastal marine sediment.</title>
        <authorList>
            <person name="Lindsay M."/>
            <person name="Orcutt B."/>
            <person name="Emerson D."/>
            <person name="Stepanauskas R."/>
            <person name="D'Angelo T."/>
        </authorList>
    </citation>
    <scope>NUCLEOTIDE SEQUENCE [LARGE SCALE GENOMIC DNA]</scope>
    <source>
        <strain evidence="4">SAG AM-311-K15</strain>
    </source>
</reference>
<dbReference type="InterPro" id="IPR037359">
    <property type="entry name" value="NST/OST"/>
</dbReference>
<accession>A0ABV6Z521</accession>
<keyword evidence="1 4" id="KW-0808">Transferase</keyword>
<feature type="domain" description="Sulfotransferase" evidence="3">
    <location>
        <begin position="7"/>
        <end position="194"/>
    </location>
</feature>
<dbReference type="EMBL" id="JBHPBY010000530">
    <property type="protein sequence ID" value="MFC1853552.1"/>
    <property type="molecule type" value="Genomic_DNA"/>
</dbReference>
<evidence type="ECO:0000259" key="3">
    <source>
        <dbReference type="Pfam" id="PF00685"/>
    </source>
</evidence>
<dbReference type="InterPro" id="IPR000863">
    <property type="entry name" value="Sulfotransferase_dom"/>
</dbReference>
<proteinExistence type="predicted"/>
<dbReference type="Pfam" id="PF00685">
    <property type="entry name" value="Sulfotransfer_1"/>
    <property type="match status" value="1"/>
</dbReference>
<evidence type="ECO:0000256" key="2">
    <source>
        <dbReference type="ARBA" id="ARBA00023180"/>
    </source>
</evidence>
<evidence type="ECO:0000256" key="1">
    <source>
        <dbReference type="ARBA" id="ARBA00022679"/>
    </source>
</evidence>
<evidence type="ECO:0000313" key="4">
    <source>
        <dbReference type="EMBL" id="MFC1853552.1"/>
    </source>
</evidence>